<protein>
    <submittedName>
        <fullName evidence="2">Uncharacterized protein</fullName>
    </submittedName>
</protein>
<organism evidence="2 3">
    <name type="scientific">Herbiconiux daphne</name>
    <dbReference type="NCBI Taxonomy" id="2970914"/>
    <lineage>
        <taxon>Bacteria</taxon>
        <taxon>Bacillati</taxon>
        <taxon>Actinomycetota</taxon>
        <taxon>Actinomycetes</taxon>
        <taxon>Micrococcales</taxon>
        <taxon>Microbacteriaceae</taxon>
        <taxon>Herbiconiux</taxon>
    </lineage>
</organism>
<feature type="region of interest" description="Disordered" evidence="1">
    <location>
        <begin position="1"/>
        <end position="23"/>
    </location>
</feature>
<evidence type="ECO:0000313" key="3">
    <source>
        <dbReference type="Proteomes" id="UP001165586"/>
    </source>
</evidence>
<sequence>MSDLNDRINEPDETLEFSLSDQELESVDLDTTEDIDDDPDLVDADVEKVDPIFDDDEEVLNDNFGYEE</sequence>
<dbReference type="RefSeq" id="WP_259536614.1">
    <property type="nucleotide sequence ID" value="NZ_JANLCJ010000001.1"/>
</dbReference>
<dbReference type="Proteomes" id="UP001165586">
    <property type="component" value="Unassembled WGS sequence"/>
</dbReference>
<accession>A0ABT2GW07</accession>
<keyword evidence="3" id="KW-1185">Reference proteome</keyword>
<evidence type="ECO:0000313" key="2">
    <source>
        <dbReference type="EMBL" id="MCS5732141.1"/>
    </source>
</evidence>
<comment type="caution">
    <text evidence="2">The sequence shown here is derived from an EMBL/GenBank/DDBJ whole genome shotgun (WGS) entry which is preliminary data.</text>
</comment>
<reference evidence="2" key="1">
    <citation type="submission" date="2022-08" db="EMBL/GenBank/DDBJ databases">
        <authorList>
            <person name="Deng Y."/>
            <person name="Han X.-F."/>
            <person name="Zhang Y.-Q."/>
        </authorList>
    </citation>
    <scope>NUCLEOTIDE SEQUENCE</scope>
    <source>
        <strain evidence="2">CPCC 203386</strain>
    </source>
</reference>
<proteinExistence type="predicted"/>
<evidence type="ECO:0000256" key="1">
    <source>
        <dbReference type="SAM" id="MobiDB-lite"/>
    </source>
</evidence>
<name>A0ABT2GW07_9MICO</name>
<feature type="compositionally biased region" description="Basic and acidic residues" evidence="1">
    <location>
        <begin position="1"/>
        <end position="10"/>
    </location>
</feature>
<gene>
    <name evidence="2" type="ORF">N1032_00095</name>
</gene>
<dbReference type="EMBL" id="JANLCJ010000001">
    <property type="protein sequence ID" value="MCS5732141.1"/>
    <property type="molecule type" value="Genomic_DNA"/>
</dbReference>